<organism evidence="1 2">
    <name type="scientific">Rhodoplanes azumiensis</name>
    <dbReference type="NCBI Taxonomy" id="1897628"/>
    <lineage>
        <taxon>Bacteria</taxon>
        <taxon>Pseudomonadati</taxon>
        <taxon>Pseudomonadota</taxon>
        <taxon>Alphaproteobacteria</taxon>
        <taxon>Hyphomicrobiales</taxon>
        <taxon>Nitrobacteraceae</taxon>
        <taxon>Rhodoplanes</taxon>
    </lineage>
</organism>
<gene>
    <name evidence="1" type="ORF">ACFSOX_22760</name>
</gene>
<evidence type="ECO:0000313" key="2">
    <source>
        <dbReference type="Proteomes" id="UP001597314"/>
    </source>
</evidence>
<protein>
    <submittedName>
        <fullName evidence="1">Uncharacterized protein</fullName>
    </submittedName>
</protein>
<dbReference type="RefSeq" id="WP_378480115.1">
    <property type="nucleotide sequence ID" value="NZ_JBHUIW010000043.1"/>
</dbReference>
<reference evidence="2" key="1">
    <citation type="journal article" date="2019" name="Int. J. Syst. Evol. Microbiol.">
        <title>The Global Catalogue of Microorganisms (GCM) 10K type strain sequencing project: providing services to taxonomists for standard genome sequencing and annotation.</title>
        <authorList>
            <consortium name="The Broad Institute Genomics Platform"/>
            <consortium name="The Broad Institute Genome Sequencing Center for Infectious Disease"/>
            <person name="Wu L."/>
            <person name="Ma J."/>
        </authorList>
    </citation>
    <scope>NUCLEOTIDE SEQUENCE [LARGE SCALE GENOMIC DNA]</scope>
    <source>
        <strain evidence="2">CGMCC 1.6774</strain>
    </source>
</reference>
<sequence>MSPTPNPKSDDPPTALLAILDTFRRHPAAVSERARESLEAFGLIDSTESASARSKHRR</sequence>
<comment type="caution">
    <text evidence="1">The sequence shown here is derived from an EMBL/GenBank/DDBJ whole genome shotgun (WGS) entry which is preliminary data.</text>
</comment>
<keyword evidence="2" id="KW-1185">Reference proteome</keyword>
<accession>A0ABW5ARS5</accession>
<evidence type="ECO:0000313" key="1">
    <source>
        <dbReference type="EMBL" id="MFD2184985.1"/>
    </source>
</evidence>
<proteinExistence type="predicted"/>
<name>A0ABW5ARS5_9BRAD</name>
<dbReference type="Proteomes" id="UP001597314">
    <property type="component" value="Unassembled WGS sequence"/>
</dbReference>
<dbReference type="EMBL" id="JBHUIW010000043">
    <property type="protein sequence ID" value="MFD2184985.1"/>
    <property type="molecule type" value="Genomic_DNA"/>
</dbReference>